<dbReference type="eggNOG" id="KOG1868">
    <property type="taxonomic scope" value="Eukaryota"/>
</dbReference>
<evidence type="ECO:0000259" key="4">
    <source>
        <dbReference type="PROSITE" id="PS50235"/>
    </source>
</evidence>
<dbReference type="OMA" id="FERECYV"/>
<dbReference type="PROSITE" id="PS00973">
    <property type="entry name" value="USP_2"/>
    <property type="match status" value="1"/>
</dbReference>
<organism evidence="5">
    <name type="scientific">Ostreococcus tauri</name>
    <name type="common">Marine green alga</name>
    <dbReference type="NCBI Taxonomy" id="70448"/>
    <lineage>
        <taxon>Eukaryota</taxon>
        <taxon>Viridiplantae</taxon>
        <taxon>Chlorophyta</taxon>
        <taxon>Mamiellophyceae</taxon>
        <taxon>Mamiellales</taxon>
        <taxon>Bathycoccaceae</taxon>
        <taxon>Ostreococcus</taxon>
    </lineage>
</organism>
<dbReference type="GO" id="GO:0005634">
    <property type="term" value="C:nucleus"/>
    <property type="evidence" value="ECO:0007669"/>
    <property type="project" value="TreeGrafter"/>
</dbReference>
<name>A0A1Y5I5K3_OSTTA</name>
<dbReference type="AlphaFoldDB" id="A0A1Y5I5K3"/>
<dbReference type="Gene3D" id="3.90.70.10">
    <property type="entry name" value="Cysteine proteinases"/>
    <property type="match status" value="1"/>
</dbReference>
<gene>
    <name evidence="5" type="ORF">BE221DRAFT_80546</name>
</gene>
<dbReference type="EMBL" id="KZ155832">
    <property type="protein sequence ID" value="OUS43373.1"/>
    <property type="molecule type" value="Genomic_DNA"/>
</dbReference>
<dbReference type="SUPFAM" id="SSF54001">
    <property type="entry name" value="Cysteine proteinases"/>
    <property type="match status" value="1"/>
</dbReference>
<dbReference type="PANTHER" id="PTHR24006">
    <property type="entry name" value="UBIQUITIN CARBOXYL-TERMINAL HYDROLASE"/>
    <property type="match status" value="1"/>
</dbReference>
<dbReference type="InterPro" id="IPR050164">
    <property type="entry name" value="Peptidase_C19"/>
</dbReference>
<protein>
    <recommendedName>
        <fullName evidence="2">Ubiquitin carboxyl-terminal hydrolase</fullName>
        <ecNumber evidence="2">3.4.19.12</ecNumber>
    </recommendedName>
</protein>
<keyword evidence="2" id="KW-0378">Hydrolase</keyword>
<keyword evidence="2" id="KW-0833">Ubl conjugation pathway</keyword>
<dbReference type="EC" id="3.4.19.12" evidence="2"/>
<feature type="region of interest" description="Disordered" evidence="3">
    <location>
        <begin position="274"/>
        <end position="311"/>
    </location>
</feature>
<dbReference type="GO" id="GO:0016579">
    <property type="term" value="P:protein deubiquitination"/>
    <property type="evidence" value="ECO:0007669"/>
    <property type="project" value="InterPro"/>
</dbReference>
<reference evidence="5" key="1">
    <citation type="submission" date="2017-04" db="EMBL/GenBank/DDBJ databases">
        <title>Population genomics of picophytoplankton unveils novel chromosome hypervariability.</title>
        <authorList>
            <consortium name="DOE Joint Genome Institute"/>
            <person name="Blanc-Mathieu R."/>
            <person name="Krasovec M."/>
            <person name="Hebrard M."/>
            <person name="Yau S."/>
            <person name="Desgranges E."/>
            <person name="Martin J."/>
            <person name="Schackwitz W."/>
            <person name="Kuo A."/>
            <person name="Salin G."/>
            <person name="Donnadieu C."/>
            <person name="Desdevises Y."/>
            <person name="Sanchez-Ferandin S."/>
            <person name="Moreau H."/>
            <person name="Rivals E."/>
            <person name="Grigoriev I.V."/>
            <person name="Grimsley N."/>
            <person name="Eyre-Walker A."/>
            <person name="Piganeau G."/>
        </authorList>
    </citation>
    <scope>NUCLEOTIDE SEQUENCE [LARGE SCALE GENOMIC DNA]</scope>
    <source>
        <strain evidence="5">RCC 1115</strain>
    </source>
</reference>
<dbReference type="Proteomes" id="UP000195557">
    <property type="component" value="Unassembled WGS sequence"/>
</dbReference>
<dbReference type="InterPro" id="IPR018200">
    <property type="entry name" value="USP_CS"/>
</dbReference>
<dbReference type="RefSeq" id="XP_003081569.2">
    <property type="nucleotide sequence ID" value="XM_003081521.2"/>
</dbReference>
<keyword evidence="2 5" id="KW-0645">Protease</keyword>
<accession>A0A1Y5I5K3</accession>
<dbReference type="InterPro" id="IPR001394">
    <property type="entry name" value="Peptidase_C19_UCH"/>
</dbReference>
<dbReference type="OrthoDB" id="289038at2759"/>
<proteinExistence type="inferred from homology"/>
<dbReference type="InterPro" id="IPR028889">
    <property type="entry name" value="USP"/>
</dbReference>
<dbReference type="PROSITE" id="PS50235">
    <property type="entry name" value="USP_3"/>
    <property type="match status" value="1"/>
</dbReference>
<evidence type="ECO:0000256" key="1">
    <source>
        <dbReference type="ARBA" id="ARBA00009085"/>
    </source>
</evidence>
<dbReference type="CDD" id="cd02257">
    <property type="entry name" value="Peptidase_C19"/>
    <property type="match status" value="1"/>
</dbReference>
<dbReference type="PROSITE" id="PS00972">
    <property type="entry name" value="USP_1"/>
    <property type="match status" value="1"/>
</dbReference>
<feature type="domain" description="USP" evidence="4">
    <location>
        <begin position="45"/>
        <end position="397"/>
    </location>
</feature>
<evidence type="ECO:0000256" key="3">
    <source>
        <dbReference type="SAM" id="MobiDB-lite"/>
    </source>
</evidence>
<comment type="function">
    <text evidence="2">Recognizes and hydrolyzes the peptide bond at the C-terminal Gly of ubiquitin. Involved in the processing of poly-ubiquitin precursors as well as that of ubiquitinated proteins.</text>
</comment>
<feature type="compositionally biased region" description="Basic and acidic residues" evidence="3">
    <location>
        <begin position="274"/>
        <end position="289"/>
    </location>
</feature>
<evidence type="ECO:0000313" key="5">
    <source>
        <dbReference type="EMBL" id="OUS43373.1"/>
    </source>
</evidence>
<evidence type="ECO:0000256" key="2">
    <source>
        <dbReference type="RuleBase" id="RU366025"/>
    </source>
</evidence>
<dbReference type="InterPro" id="IPR038765">
    <property type="entry name" value="Papain-like_cys_pep_sf"/>
</dbReference>
<comment type="similarity">
    <text evidence="1 2">Belongs to the peptidase C19 family.</text>
</comment>
<dbReference type="GO" id="GO:0005829">
    <property type="term" value="C:cytosol"/>
    <property type="evidence" value="ECO:0007669"/>
    <property type="project" value="TreeGrafter"/>
</dbReference>
<dbReference type="GO" id="GO:0004843">
    <property type="term" value="F:cysteine-type deubiquitinase activity"/>
    <property type="evidence" value="ECO:0007669"/>
    <property type="project" value="UniProtKB-UniRule"/>
</dbReference>
<dbReference type="GO" id="GO:0006508">
    <property type="term" value="P:proteolysis"/>
    <property type="evidence" value="ECO:0007669"/>
    <property type="project" value="UniProtKB-KW"/>
</dbReference>
<dbReference type="Pfam" id="PF00443">
    <property type="entry name" value="UCH"/>
    <property type="match status" value="1"/>
</dbReference>
<comment type="catalytic activity">
    <reaction evidence="2">
        <text>Thiol-dependent hydrolysis of ester, thioester, amide, peptide and isopeptide bonds formed by the C-terminal Gly of ubiquitin (a 76-residue protein attached to proteins as an intracellular targeting signal).</text>
        <dbReference type="EC" id="3.4.19.12"/>
    </reaction>
</comment>
<dbReference type="KEGG" id="ota:OT_ostta10g01340"/>
<sequence>MTARRVDAPMIGACETGEHERALSQWQTVVSERARFRSRLRAMAGGIENLGNSCYISATLQMLKSLDGFVEDVNAIGWNDLARKPILAALARFFVQDEGKVLSAAEIKREMAKVGPYGDFDQQDAMEFLTVMLESIEREMGEDVERCPSRRNFAWRIAHTMKCGMCGDITTVDESMYALTLQVVAVSRHSIEQLLTNSFEPEMLERTCDRSGCFGRTCLSSRYVMSKPKVLLLHLKRFSASYDADTNEMQLHKIASNIRLPMNLTLPMNLNRVEAKKSPSNSRSEDQKINDGLSSDEILSGTPATHTPRVPVQTRSRVAEDNETFGLRSVVGHIGATLELGHYITHRRENGSNNWKTFDDERVTRYIAAIDRDDNSFFASSPQEFERECYVIAYDRTKNLG</sequence>
<keyword evidence="2" id="KW-0788">Thiol protease</keyword>